<evidence type="ECO:0000256" key="9">
    <source>
        <dbReference type="RuleBase" id="RU000363"/>
    </source>
</evidence>
<dbReference type="GO" id="GO:0016616">
    <property type="term" value="F:oxidoreductase activity, acting on the CH-OH group of donors, NAD or NADP as acceptor"/>
    <property type="evidence" value="ECO:0007669"/>
    <property type="project" value="UniProtKB-ARBA"/>
</dbReference>
<dbReference type="FunFam" id="3.40.50.720:FF:000160">
    <property type="entry name" value="2,3-dihydro-2,3-dihydroxybenzoate dehydrogenase"/>
    <property type="match status" value="1"/>
</dbReference>
<evidence type="ECO:0000259" key="10">
    <source>
        <dbReference type="SMART" id="SM00822"/>
    </source>
</evidence>
<dbReference type="Pfam" id="PF00106">
    <property type="entry name" value="adh_short"/>
    <property type="match status" value="1"/>
</dbReference>
<dbReference type="Gene3D" id="3.40.50.720">
    <property type="entry name" value="NAD(P)-binding Rossmann-like Domain"/>
    <property type="match status" value="1"/>
</dbReference>
<dbReference type="InterPro" id="IPR002347">
    <property type="entry name" value="SDR_fam"/>
</dbReference>
<name>A0A1I6UIR8_9PSEU</name>
<dbReference type="OrthoDB" id="9803333at2"/>
<comment type="pathway">
    <text evidence="1">Siderophore biosynthesis.</text>
</comment>
<dbReference type="InterPro" id="IPR057326">
    <property type="entry name" value="KR_dom"/>
</dbReference>
<evidence type="ECO:0000256" key="3">
    <source>
        <dbReference type="ARBA" id="ARBA00023002"/>
    </source>
</evidence>
<evidence type="ECO:0000256" key="5">
    <source>
        <dbReference type="ARBA" id="ARBA00052874"/>
    </source>
</evidence>
<dbReference type="SMART" id="SM00822">
    <property type="entry name" value="PKS_KR"/>
    <property type="match status" value="1"/>
</dbReference>
<dbReference type="PRINTS" id="PR01397">
    <property type="entry name" value="DHBDHDRGNASE"/>
</dbReference>
<evidence type="ECO:0000256" key="1">
    <source>
        <dbReference type="ARBA" id="ARBA00004924"/>
    </source>
</evidence>
<dbReference type="NCBIfam" id="TIGR04316">
    <property type="entry name" value="dhbA_paeA"/>
    <property type="match status" value="1"/>
</dbReference>
<dbReference type="EC" id="1.3.1.28" evidence="6 8"/>
<organism evidence="11 12">
    <name type="scientific">Saccharopolyspora flava</name>
    <dbReference type="NCBI Taxonomy" id="95161"/>
    <lineage>
        <taxon>Bacteria</taxon>
        <taxon>Bacillati</taxon>
        <taxon>Actinomycetota</taxon>
        <taxon>Actinomycetes</taxon>
        <taxon>Pseudonocardiales</taxon>
        <taxon>Pseudonocardiaceae</taxon>
        <taxon>Saccharopolyspora</taxon>
    </lineage>
</organism>
<evidence type="ECO:0000313" key="11">
    <source>
        <dbReference type="EMBL" id="SFT01323.1"/>
    </source>
</evidence>
<comment type="catalytic activity">
    <reaction evidence="5">
        <text>(2S,3S)-2,3-dihydroxy-2,3-dihydrobenzoate + NAD(+) = 2,3-dihydroxybenzoate + NADH + H(+)</text>
        <dbReference type="Rhea" id="RHEA:23824"/>
        <dbReference type="ChEBI" id="CHEBI:15378"/>
        <dbReference type="ChEBI" id="CHEBI:36654"/>
        <dbReference type="ChEBI" id="CHEBI:57540"/>
        <dbReference type="ChEBI" id="CHEBI:57945"/>
        <dbReference type="ChEBI" id="CHEBI:58764"/>
        <dbReference type="EC" id="1.3.1.28"/>
    </reaction>
</comment>
<feature type="domain" description="Ketoreductase" evidence="10">
    <location>
        <begin position="9"/>
        <end position="190"/>
    </location>
</feature>
<evidence type="ECO:0000256" key="2">
    <source>
        <dbReference type="ARBA" id="ARBA00006484"/>
    </source>
</evidence>
<evidence type="ECO:0000256" key="8">
    <source>
        <dbReference type="NCBIfam" id="TIGR04316"/>
    </source>
</evidence>
<dbReference type="PROSITE" id="PS00061">
    <property type="entry name" value="ADH_SHORT"/>
    <property type="match status" value="1"/>
</dbReference>
<reference evidence="12" key="1">
    <citation type="submission" date="2016-10" db="EMBL/GenBank/DDBJ databases">
        <authorList>
            <person name="Varghese N."/>
            <person name="Submissions S."/>
        </authorList>
    </citation>
    <scope>NUCLEOTIDE SEQUENCE [LARGE SCALE GENOMIC DNA]</scope>
    <source>
        <strain evidence="12">DSM 44771</strain>
    </source>
</reference>
<dbReference type="STRING" id="95161.SAMN05660874_04943"/>
<comment type="similarity">
    <text evidence="2 9">Belongs to the short-chain dehydrogenases/reductases (SDR) family.</text>
</comment>
<gene>
    <name evidence="11" type="ORF">SAMN05660874_04943</name>
</gene>
<dbReference type="GO" id="GO:0008667">
    <property type="term" value="F:2,3-dihydro-2,3-dihydroxybenzoate dehydrogenase activity"/>
    <property type="evidence" value="ECO:0007669"/>
    <property type="project" value="UniProtKB-UniRule"/>
</dbReference>
<keyword evidence="4" id="KW-0520">NAD</keyword>
<dbReference type="AlphaFoldDB" id="A0A1I6UIR8"/>
<evidence type="ECO:0000313" key="12">
    <source>
        <dbReference type="Proteomes" id="UP000198852"/>
    </source>
</evidence>
<keyword evidence="12" id="KW-1185">Reference proteome</keyword>
<proteinExistence type="inferred from homology"/>
<dbReference type="EMBL" id="FOZX01000011">
    <property type="protein sequence ID" value="SFT01323.1"/>
    <property type="molecule type" value="Genomic_DNA"/>
</dbReference>
<evidence type="ECO:0000256" key="4">
    <source>
        <dbReference type="ARBA" id="ARBA00023027"/>
    </source>
</evidence>
<dbReference type="InterPro" id="IPR020904">
    <property type="entry name" value="Sc_DH/Rdtase_CS"/>
</dbReference>
<protein>
    <recommendedName>
        <fullName evidence="7 8">2,3-dihydro-2,3-dihydroxybenzoate dehydrogenase</fullName>
        <ecNumber evidence="6 8">1.3.1.28</ecNumber>
    </recommendedName>
</protein>
<dbReference type="PRINTS" id="PR00080">
    <property type="entry name" value="SDRFAMILY"/>
</dbReference>
<dbReference type="SUPFAM" id="SSF51735">
    <property type="entry name" value="NAD(P)-binding Rossmann-fold domains"/>
    <property type="match status" value="1"/>
</dbReference>
<dbReference type="PANTHER" id="PTHR42760">
    <property type="entry name" value="SHORT-CHAIN DEHYDROGENASES/REDUCTASES FAMILY MEMBER"/>
    <property type="match status" value="1"/>
</dbReference>
<evidence type="ECO:0000256" key="6">
    <source>
        <dbReference type="ARBA" id="ARBA00066334"/>
    </source>
</evidence>
<dbReference type="InterPro" id="IPR036291">
    <property type="entry name" value="NAD(P)-bd_dom_sf"/>
</dbReference>
<keyword evidence="3" id="KW-0560">Oxidoreductase</keyword>
<dbReference type="RefSeq" id="WP_093422791.1">
    <property type="nucleotide sequence ID" value="NZ_FOZX01000011.1"/>
</dbReference>
<dbReference type="InterPro" id="IPR003560">
    <property type="entry name" value="DHB_DH"/>
</dbReference>
<sequence length="261" mass="27101">MNRTGISGEVVIVTGAGQGIGAAVARAFAQEGAEVAAVDRNGDKAAETVDGLVAEGHRARAYRADVADPAAVTEVVTRVEAEQGPIAVLANVAGVLQVGTVQELTDAEWQRTFAVNTTGVFNVCREVSKHMISRRRGAIVTVGSNAAGVPRHSMAAYAASKAAATMFTKSLGLELAEHGIRCNIVAPGSTDTDMQRGMWTDGNGPERVIAGTPETYKAGIPLRKLATPEDVAHAVVFLASDEAGHITMHDLYVDGGATLRA</sequence>
<dbReference type="NCBIfam" id="NF006074">
    <property type="entry name" value="PRK08220.1"/>
    <property type="match status" value="1"/>
</dbReference>
<dbReference type="PANTHER" id="PTHR42760:SF115">
    <property type="entry name" value="3-OXOACYL-[ACYL-CARRIER-PROTEIN] REDUCTASE FABG"/>
    <property type="match status" value="1"/>
</dbReference>
<accession>A0A1I6UIR8</accession>
<dbReference type="Proteomes" id="UP000198852">
    <property type="component" value="Unassembled WGS sequence"/>
</dbReference>
<evidence type="ECO:0000256" key="7">
    <source>
        <dbReference type="ARBA" id="ARBA00067530"/>
    </source>
</evidence>
<dbReference type="GO" id="GO:0019290">
    <property type="term" value="P:siderophore biosynthetic process"/>
    <property type="evidence" value="ECO:0007669"/>
    <property type="project" value="InterPro"/>
</dbReference>